<keyword evidence="3" id="KW-1185">Reference proteome</keyword>
<dbReference type="Pfam" id="PF24494">
    <property type="entry name" value="DUF7587"/>
    <property type="match status" value="1"/>
</dbReference>
<feature type="domain" description="DUF7587" evidence="1">
    <location>
        <begin position="11"/>
        <end position="154"/>
    </location>
</feature>
<reference evidence="2 3" key="1">
    <citation type="journal article" date="2023" name="bioRxiv">
        <title>High-quality genome assemblies of four members of thePodospora anserinaspecies complex.</title>
        <authorList>
            <person name="Ament-Velasquez S.L."/>
            <person name="Vogan A.A."/>
            <person name="Wallerman O."/>
            <person name="Hartmann F."/>
            <person name="Gautier V."/>
            <person name="Silar P."/>
            <person name="Giraud T."/>
            <person name="Johannesson H."/>
        </authorList>
    </citation>
    <scope>NUCLEOTIDE SEQUENCE [LARGE SCALE GENOMIC DNA]</scope>
    <source>
        <strain evidence="2 3">CBS 124.78</strain>
    </source>
</reference>
<accession>A0ABR0HTB7</accession>
<evidence type="ECO:0000313" key="3">
    <source>
        <dbReference type="Proteomes" id="UP001323617"/>
    </source>
</evidence>
<evidence type="ECO:0000313" key="2">
    <source>
        <dbReference type="EMBL" id="KAK4671205.1"/>
    </source>
</evidence>
<dbReference type="GeneID" id="87969614"/>
<name>A0ABR0HTB7_9PEZI</name>
<sequence>MDTYRHPPGDLPRYLYRVQYRGNTGLYNKTSGLKARDTTTQFARIRATQLFKDAVADHFDWSSRRPTPFITFFSVEQHAVRWALCLERWGRSEPGEDDWFILTIDTSTLTDVHFFKLSTLVDRFGLGSKIDSKVQESHKRGAYICLHGIPARAIDPGKTKWKFDVIGRSPETEEEEESGGFSGLLQRILGLSLAN</sequence>
<organism evidence="2 3">
    <name type="scientific">Podospora pseudoanserina</name>
    <dbReference type="NCBI Taxonomy" id="2609844"/>
    <lineage>
        <taxon>Eukaryota</taxon>
        <taxon>Fungi</taxon>
        <taxon>Dikarya</taxon>
        <taxon>Ascomycota</taxon>
        <taxon>Pezizomycotina</taxon>
        <taxon>Sordariomycetes</taxon>
        <taxon>Sordariomycetidae</taxon>
        <taxon>Sordariales</taxon>
        <taxon>Podosporaceae</taxon>
        <taxon>Podospora</taxon>
    </lineage>
</organism>
<dbReference type="Proteomes" id="UP001323617">
    <property type="component" value="Unassembled WGS sequence"/>
</dbReference>
<proteinExistence type="predicted"/>
<dbReference type="InterPro" id="IPR056009">
    <property type="entry name" value="DUF7587"/>
</dbReference>
<evidence type="ECO:0000259" key="1">
    <source>
        <dbReference type="Pfam" id="PF24494"/>
    </source>
</evidence>
<dbReference type="PANTHER" id="PTHR40781:SF1">
    <property type="match status" value="1"/>
</dbReference>
<gene>
    <name evidence="2" type="ORF">QC764_602375</name>
</gene>
<dbReference type="EMBL" id="JAFFHC010000006">
    <property type="protein sequence ID" value="KAK4671205.1"/>
    <property type="molecule type" value="Genomic_DNA"/>
</dbReference>
<dbReference type="RefSeq" id="XP_062797501.1">
    <property type="nucleotide sequence ID" value="XM_062948749.1"/>
</dbReference>
<dbReference type="PANTHER" id="PTHR40781">
    <property type="match status" value="1"/>
</dbReference>
<comment type="caution">
    <text evidence="2">The sequence shown here is derived from an EMBL/GenBank/DDBJ whole genome shotgun (WGS) entry which is preliminary data.</text>
</comment>
<protein>
    <recommendedName>
        <fullName evidence="1">DUF7587 domain-containing protein</fullName>
    </recommendedName>
</protein>